<evidence type="ECO:0000313" key="3">
    <source>
        <dbReference type="Proteomes" id="UP000078542"/>
    </source>
</evidence>
<proteinExistence type="predicted"/>
<sequence>MCMPQSVVDFTSYKPKLTQHSTTFPPLNIPKSSLTHLPLQPSLFSTTSTRPLHSTSRIGKQLGGHTVTQADDFKHPPHIHSLDVECSKTKMIIHIEFNRAFNGVIYSKGYYANPECIYVKENSGSTQYSFTVNLDFCGTQFINDFKGATRQAYLETVLVLQVSAELIFIKEFDFLYISNLFGHI</sequence>
<evidence type="ECO:0000313" key="2">
    <source>
        <dbReference type="EMBL" id="KYN01253.1"/>
    </source>
</evidence>
<protein>
    <recommendedName>
        <fullName evidence="1">ZP domain-containing protein</fullName>
    </recommendedName>
</protein>
<dbReference type="InterPro" id="IPR001507">
    <property type="entry name" value="ZP_dom"/>
</dbReference>
<organism evidence="2 3">
    <name type="scientific">Cyphomyrmex costatus</name>
    <dbReference type="NCBI Taxonomy" id="456900"/>
    <lineage>
        <taxon>Eukaryota</taxon>
        <taxon>Metazoa</taxon>
        <taxon>Ecdysozoa</taxon>
        <taxon>Arthropoda</taxon>
        <taxon>Hexapoda</taxon>
        <taxon>Insecta</taxon>
        <taxon>Pterygota</taxon>
        <taxon>Neoptera</taxon>
        <taxon>Endopterygota</taxon>
        <taxon>Hymenoptera</taxon>
        <taxon>Apocrita</taxon>
        <taxon>Aculeata</taxon>
        <taxon>Formicoidea</taxon>
        <taxon>Formicidae</taxon>
        <taxon>Myrmicinae</taxon>
        <taxon>Cyphomyrmex</taxon>
    </lineage>
</organism>
<dbReference type="Proteomes" id="UP000078542">
    <property type="component" value="Unassembled WGS sequence"/>
</dbReference>
<feature type="domain" description="ZP" evidence="1">
    <location>
        <begin position="85"/>
        <end position="184"/>
    </location>
</feature>
<reference evidence="2 3" key="1">
    <citation type="submission" date="2016-03" db="EMBL/GenBank/DDBJ databases">
        <title>Cyphomyrmex costatus WGS genome.</title>
        <authorList>
            <person name="Nygaard S."/>
            <person name="Hu H."/>
            <person name="Boomsma J."/>
            <person name="Zhang G."/>
        </authorList>
    </citation>
    <scope>NUCLEOTIDE SEQUENCE [LARGE SCALE GENOMIC DNA]</scope>
    <source>
        <strain evidence="2">MS0001</strain>
        <tissue evidence="2">Whole body</tissue>
    </source>
</reference>
<keyword evidence="3" id="KW-1185">Reference proteome</keyword>
<dbReference type="Pfam" id="PF25057">
    <property type="entry name" value="CUT_N"/>
    <property type="match status" value="1"/>
</dbReference>
<gene>
    <name evidence="2" type="ORF">ALC62_07872</name>
</gene>
<accession>A0A195CKL9</accession>
<dbReference type="PROSITE" id="PS51034">
    <property type="entry name" value="ZP_2"/>
    <property type="match status" value="1"/>
</dbReference>
<dbReference type="PANTHER" id="PTHR46560:SF5">
    <property type="entry name" value="CYPHER, ISOFORM B"/>
    <property type="match status" value="1"/>
</dbReference>
<name>A0A195CKL9_9HYME</name>
<dbReference type="InterPro" id="IPR056953">
    <property type="entry name" value="CUT_N"/>
</dbReference>
<dbReference type="STRING" id="456900.A0A195CKL9"/>
<evidence type="ECO:0000259" key="1">
    <source>
        <dbReference type="PROSITE" id="PS51034"/>
    </source>
</evidence>
<dbReference type="PANTHER" id="PTHR46560">
    <property type="entry name" value="CYPHER, ISOFORM B"/>
    <property type="match status" value="1"/>
</dbReference>
<dbReference type="EMBL" id="KQ977622">
    <property type="protein sequence ID" value="KYN01253.1"/>
    <property type="molecule type" value="Genomic_DNA"/>
</dbReference>
<dbReference type="AlphaFoldDB" id="A0A195CKL9"/>